<dbReference type="Proteomes" id="UP000485058">
    <property type="component" value="Unassembled WGS sequence"/>
</dbReference>
<reference evidence="2 3" key="1">
    <citation type="submission" date="2020-02" db="EMBL/GenBank/DDBJ databases">
        <title>Draft genome sequence of Haematococcus lacustris strain NIES-144.</title>
        <authorList>
            <person name="Morimoto D."/>
            <person name="Nakagawa S."/>
            <person name="Yoshida T."/>
            <person name="Sawayama S."/>
        </authorList>
    </citation>
    <scope>NUCLEOTIDE SEQUENCE [LARGE SCALE GENOMIC DNA]</scope>
    <source>
        <strain evidence="2 3">NIES-144</strain>
    </source>
</reference>
<name>A0A699YQ83_HAELA</name>
<comment type="subcellular location">
    <subcellularLocation>
        <location evidence="1">Cytoplasm</location>
        <location evidence="1">Cytoskeleton</location>
        <location evidence="1">Cilium axoneme</location>
    </subcellularLocation>
</comment>
<dbReference type="InterPro" id="IPR032675">
    <property type="entry name" value="LRR_dom_sf"/>
</dbReference>
<keyword evidence="3" id="KW-1185">Reference proteome</keyword>
<evidence type="ECO:0000256" key="1">
    <source>
        <dbReference type="ARBA" id="ARBA00004430"/>
    </source>
</evidence>
<dbReference type="AlphaFoldDB" id="A0A699YQ83"/>
<dbReference type="PANTHER" id="PTHR47186">
    <property type="entry name" value="LEUCINE-RICH REPEAT-CONTAINING PROTEIN 57"/>
    <property type="match status" value="1"/>
</dbReference>
<organism evidence="2 3">
    <name type="scientific">Haematococcus lacustris</name>
    <name type="common">Green alga</name>
    <name type="synonym">Haematococcus pluvialis</name>
    <dbReference type="NCBI Taxonomy" id="44745"/>
    <lineage>
        <taxon>Eukaryota</taxon>
        <taxon>Viridiplantae</taxon>
        <taxon>Chlorophyta</taxon>
        <taxon>core chlorophytes</taxon>
        <taxon>Chlorophyceae</taxon>
        <taxon>CS clade</taxon>
        <taxon>Chlamydomonadales</taxon>
        <taxon>Haematococcaceae</taxon>
        <taxon>Haematococcus</taxon>
    </lineage>
</organism>
<dbReference type="SUPFAM" id="SSF52047">
    <property type="entry name" value="RNI-like"/>
    <property type="match status" value="1"/>
</dbReference>
<sequence length="488" mass="53189">MPQRNATLLDTLESVSGVSHIIYSYLLRDGRRPCRLVCKRLRTVIDGNITHVSIRLDQASAVEDSIERFARSSLRPNVLSLEGPHGSGRAEVASELSSALSAPSRKHFAALHAVRELRLHQVPAPLHLSMALAVNFRHLQNLSFAFCEVHHRSCEAWERMEQLSSLTLYFIQRRPVGTTAATAAPRLGGLQLIRGLTSLQLNDVEVDESSLAACTQLTRLECPNSFPGLAQLTQLQHVSLHTVGSLSTITELASLPHLARLELGSCVSTDQLGSSQRYLFPSLTYLEITSINASLLAALDCPQLQHLWFIIDFESDKCLCVDSVPSLHACVGSLLKHCGYVRLSCGPGVTLTEAMEALAPWQPSAAALSSSCDGMGLMLDGEKKISASHLELLPTGLQELSFMGCTLLPGALHPVATRLTQLKMLNLHDACQCSEEDLQLLASQSVQGRRLTVQFDSPSRKVFASSLQCLSDMAGQWGGRPGPRFQVF</sequence>
<proteinExistence type="predicted"/>
<evidence type="ECO:0000313" key="3">
    <source>
        <dbReference type="Proteomes" id="UP000485058"/>
    </source>
</evidence>
<protein>
    <recommendedName>
        <fullName evidence="4">F-box domain-containing protein</fullName>
    </recommendedName>
</protein>
<dbReference type="PANTHER" id="PTHR47186:SF56">
    <property type="entry name" value="GENOME ASSEMBLY, CHROMOSOME: II"/>
    <property type="match status" value="1"/>
</dbReference>
<comment type="caution">
    <text evidence="2">The sequence shown here is derived from an EMBL/GenBank/DDBJ whole genome shotgun (WGS) entry which is preliminary data.</text>
</comment>
<gene>
    <name evidence="2" type="ORF">HaLaN_03958</name>
</gene>
<dbReference type="EMBL" id="BLLF01000194">
    <property type="protein sequence ID" value="GFH08914.1"/>
    <property type="molecule type" value="Genomic_DNA"/>
</dbReference>
<evidence type="ECO:0008006" key="4">
    <source>
        <dbReference type="Google" id="ProtNLM"/>
    </source>
</evidence>
<dbReference type="GO" id="GO:0005930">
    <property type="term" value="C:axoneme"/>
    <property type="evidence" value="ECO:0007669"/>
    <property type="project" value="UniProtKB-SubCell"/>
</dbReference>
<accession>A0A699YQ83</accession>
<evidence type="ECO:0000313" key="2">
    <source>
        <dbReference type="EMBL" id="GFH08914.1"/>
    </source>
</evidence>
<dbReference type="Gene3D" id="3.80.10.10">
    <property type="entry name" value="Ribonuclease Inhibitor"/>
    <property type="match status" value="1"/>
</dbReference>